<evidence type="ECO:0000256" key="2">
    <source>
        <dbReference type="SAM" id="Phobius"/>
    </source>
</evidence>
<feature type="transmembrane region" description="Helical" evidence="2">
    <location>
        <begin position="133"/>
        <end position="158"/>
    </location>
</feature>
<reference evidence="3 4" key="1">
    <citation type="submission" date="2016-05" db="EMBL/GenBank/DDBJ databases">
        <title>A degradative enzymes factory behind the ericoid mycorrhizal symbiosis.</title>
        <authorList>
            <consortium name="DOE Joint Genome Institute"/>
            <person name="Martino E."/>
            <person name="Morin E."/>
            <person name="Grelet G."/>
            <person name="Kuo A."/>
            <person name="Kohler A."/>
            <person name="Daghino S."/>
            <person name="Barry K."/>
            <person name="Choi C."/>
            <person name="Cichocki N."/>
            <person name="Clum A."/>
            <person name="Copeland A."/>
            <person name="Hainaut M."/>
            <person name="Haridas S."/>
            <person name="Labutti K."/>
            <person name="Lindquist E."/>
            <person name="Lipzen A."/>
            <person name="Khouja H.-R."/>
            <person name="Murat C."/>
            <person name="Ohm R."/>
            <person name="Olson A."/>
            <person name="Spatafora J."/>
            <person name="Veneault-Fourrey C."/>
            <person name="Henrissat B."/>
            <person name="Grigoriev I."/>
            <person name="Martin F."/>
            <person name="Perotto S."/>
        </authorList>
    </citation>
    <scope>NUCLEOTIDE SEQUENCE [LARGE SCALE GENOMIC DNA]</scope>
    <source>
        <strain evidence="3 4">UAMH 7357</strain>
    </source>
</reference>
<name>A0A2J6Q3V4_9HELO</name>
<evidence type="ECO:0000256" key="1">
    <source>
        <dbReference type="SAM" id="MobiDB-lite"/>
    </source>
</evidence>
<protein>
    <submittedName>
        <fullName evidence="3">Uncharacterized protein</fullName>
    </submittedName>
</protein>
<feature type="compositionally biased region" description="Polar residues" evidence="1">
    <location>
        <begin position="15"/>
        <end position="35"/>
    </location>
</feature>
<proteinExistence type="predicted"/>
<dbReference type="OrthoDB" id="5322539at2759"/>
<sequence>MSRNGARYDPVPLGTTDTTSEISSVSRKTVGSGTPTKEKDTAKYHTVPLEHGRSPSYASLISRGTAGSGPTQNEPALITSKWGIGWTIPTLMLLNYFLALALAVTHFLLFHHINGRHADGPDRVIPQSYVATASNIISNAFGFAIRGAMAVAFTQYLWHLLRAHAMKVSTVELLFCLRTNPFHLFKYSAYKATPILCALAIFIWGTQVVTGFPPGAITVVTSQVLRYQIVPAPTFNASFMGNGSGVDAQKYSIMPIQIGEESDEFRRGDLVDGAYDNLLLRMSYAVMVSGEALPMPSPCGVNCSYTMEFEGPYLGCDNSSSTDWYNTTTYQNTTGNLTMTLYEGSVYDAGTGGTLGAPVVHNGTYSTNFYNASTRYPLLANEAALMDRQNTSVLARTDSVICSFQRAKYTVNHEYINSVHSRTIIAEPIDKLVNLIPNTYDEVLIVPGIGTPTGETQFGTGPANWSATNLAIYRDFQHCMLIEAMTYYIEGDFTGYASATANTTNSTTTPGFLEGLGWSNGVAGQSYVPAKADGANGVIIERTRFNTAFDNLVPVADSGKPQFVVNQSTLNDQLVNVTMSTMMAYNYWSTEVNATIVDQINVYSFSNPLSLILPYFITLAVALPFMVMGYLALLRNGVSATDGGFMQIITTSTGSAVLDRAAAGGCLGGDESVPEELRGLKIQFGEFIGRGDAGVKRAGFGVDGEVKPLRKGAQYGIARWL</sequence>
<keyword evidence="2" id="KW-0472">Membrane</keyword>
<keyword evidence="4" id="KW-1185">Reference proteome</keyword>
<feature type="transmembrane region" description="Helical" evidence="2">
    <location>
        <begin position="612"/>
        <end position="633"/>
    </location>
</feature>
<dbReference type="STRING" id="1745343.A0A2J6Q3V4"/>
<dbReference type="AlphaFoldDB" id="A0A2J6Q3V4"/>
<evidence type="ECO:0000313" key="4">
    <source>
        <dbReference type="Proteomes" id="UP000235672"/>
    </source>
</evidence>
<keyword evidence="2" id="KW-1133">Transmembrane helix</keyword>
<dbReference type="Proteomes" id="UP000235672">
    <property type="component" value="Unassembled WGS sequence"/>
</dbReference>
<dbReference type="PANTHER" id="PTHR35041">
    <property type="entry name" value="MEDIATOR OF RNA POLYMERASE II TRANSCRIPTION SUBUNIT 1"/>
    <property type="match status" value="1"/>
</dbReference>
<evidence type="ECO:0000313" key="3">
    <source>
        <dbReference type="EMBL" id="PMD20967.1"/>
    </source>
</evidence>
<feature type="transmembrane region" description="Helical" evidence="2">
    <location>
        <begin position="93"/>
        <end position="113"/>
    </location>
</feature>
<keyword evidence="2" id="KW-0812">Transmembrane</keyword>
<feature type="region of interest" description="Disordered" evidence="1">
    <location>
        <begin position="1"/>
        <end position="44"/>
    </location>
</feature>
<gene>
    <name evidence="3" type="ORF">NA56DRAFT_659455</name>
</gene>
<organism evidence="3 4">
    <name type="scientific">Hyaloscypha hepaticicola</name>
    <dbReference type="NCBI Taxonomy" id="2082293"/>
    <lineage>
        <taxon>Eukaryota</taxon>
        <taxon>Fungi</taxon>
        <taxon>Dikarya</taxon>
        <taxon>Ascomycota</taxon>
        <taxon>Pezizomycotina</taxon>
        <taxon>Leotiomycetes</taxon>
        <taxon>Helotiales</taxon>
        <taxon>Hyaloscyphaceae</taxon>
        <taxon>Hyaloscypha</taxon>
    </lineage>
</organism>
<dbReference type="PANTHER" id="PTHR35041:SF6">
    <property type="entry name" value="FORMYLMETHIONINE DEFORMYLASE-LIKE PROTEIN-RELATED"/>
    <property type="match status" value="1"/>
</dbReference>
<dbReference type="EMBL" id="KZ613483">
    <property type="protein sequence ID" value="PMD20967.1"/>
    <property type="molecule type" value="Genomic_DNA"/>
</dbReference>
<accession>A0A2J6Q3V4</accession>